<evidence type="ECO:0000313" key="2">
    <source>
        <dbReference type="Proteomes" id="UP001147733"/>
    </source>
</evidence>
<gene>
    <name evidence="1" type="ORF">N7469_003821</name>
</gene>
<dbReference type="AlphaFoldDB" id="A0A9W9TQM0"/>
<dbReference type="RefSeq" id="XP_056502153.1">
    <property type="nucleotide sequence ID" value="XM_056642741.1"/>
</dbReference>
<name>A0A9W9TQM0_PENCI</name>
<dbReference type="EMBL" id="JAPQKT010000003">
    <property type="protein sequence ID" value="KAJ5234653.1"/>
    <property type="molecule type" value="Genomic_DNA"/>
</dbReference>
<accession>A0A9W9TQM0</accession>
<sequence length="157" mass="18054">MTDESLPSKRQKREKKGTGISKLNVDEWILIFEIVRACAIKTANLKPMLTFESSFVMKTHVSKVFKGLATPLLYRSVFLPHRLDDLRKRPDGLLCRLLADSQIQLRACVQELIVPQIAASYSNGQRDDFEDHDYLAQLVDHLPNLRRVQYVFVLDVV</sequence>
<protein>
    <submittedName>
        <fullName evidence="1">Uncharacterized protein</fullName>
    </submittedName>
</protein>
<dbReference type="OrthoDB" id="3945550at2759"/>
<reference evidence="1" key="1">
    <citation type="submission" date="2022-11" db="EMBL/GenBank/DDBJ databases">
        <authorList>
            <person name="Petersen C."/>
        </authorList>
    </citation>
    <scope>NUCLEOTIDE SEQUENCE</scope>
    <source>
        <strain evidence="1">IBT 23319</strain>
    </source>
</reference>
<dbReference type="GeneID" id="81381908"/>
<organism evidence="1 2">
    <name type="scientific">Penicillium citrinum</name>
    <dbReference type="NCBI Taxonomy" id="5077"/>
    <lineage>
        <taxon>Eukaryota</taxon>
        <taxon>Fungi</taxon>
        <taxon>Dikarya</taxon>
        <taxon>Ascomycota</taxon>
        <taxon>Pezizomycotina</taxon>
        <taxon>Eurotiomycetes</taxon>
        <taxon>Eurotiomycetidae</taxon>
        <taxon>Eurotiales</taxon>
        <taxon>Aspergillaceae</taxon>
        <taxon>Penicillium</taxon>
    </lineage>
</organism>
<proteinExistence type="predicted"/>
<dbReference type="Proteomes" id="UP001147733">
    <property type="component" value="Unassembled WGS sequence"/>
</dbReference>
<comment type="caution">
    <text evidence="1">The sequence shown here is derived from an EMBL/GenBank/DDBJ whole genome shotgun (WGS) entry which is preliminary data.</text>
</comment>
<evidence type="ECO:0000313" key="1">
    <source>
        <dbReference type="EMBL" id="KAJ5234653.1"/>
    </source>
</evidence>
<keyword evidence="2" id="KW-1185">Reference proteome</keyword>
<reference evidence="1" key="2">
    <citation type="journal article" date="2023" name="IMA Fungus">
        <title>Comparative genomic study of the Penicillium genus elucidates a diverse pangenome and 15 lateral gene transfer events.</title>
        <authorList>
            <person name="Petersen C."/>
            <person name="Sorensen T."/>
            <person name="Nielsen M.R."/>
            <person name="Sondergaard T.E."/>
            <person name="Sorensen J.L."/>
            <person name="Fitzpatrick D.A."/>
            <person name="Frisvad J.C."/>
            <person name="Nielsen K.L."/>
        </authorList>
    </citation>
    <scope>NUCLEOTIDE SEQUENCE</scope>
    <source>
        <strain evidence="1">IBT 23319</strain>
    </source>
</reference>